<dbReference type="Proteomes" id="UP000092993">
    <property type="component" value="Unassembled WGS sequence"/>
</dbReference>
<dbReference type="OMA" id="AAEDWWI"/>
<proteinExistence type="inferred from homology"/>
<evidence type="ECO:0000256" key="1">
    <source>
        <dbReference type="ARBA" id="ARBA00007992"/>
    </source>
</evidence>
<dbReference type="AlphaFoldDB" id="A0A1C7MAY8"/>
<dbReference type="GO" id="GO:0004497">
    <property type="term" value="F:monooxygenase activity"/>
    <property type="evidence" value="ECO:0007669"/>
    <property type="project" value="UniProtKB-KW"/>
</dbReference>
<dbReference type="Pfam" id="PF01494">
    <property type="entry name" value="FAD_binding_3"/>
    <property type="match status" value="1"/>
</dbReference>
<feature type="transmembrane region" description="Helical" evidence="6">
    <location>
        <begin position="12"/>
        <end position="33"/>
    </location>
</feature>
<accession>A0A1C7MAY8</accession>
<evidence type="ECO:0000256" key="3">
    <source>
        <dbReference type="ARBA" id="ARBA00022827"/>
    </source>
</evidence>
<dbReference type="OrthoDB" id="5428495at2759"/>
<dbReference type="PANTHER" id="PTHR13789:SF147">
    <property type="entry name" value="PUTATIVE (AFU_ORTHOLOGUE AFUA_2G01950)-RELATED"/>
    <property type="match status" value="1"/>
</dbReference>
<evidence type="ECO:0000313" key="8">
    <source>
        <dbReference type="EMBL" id="OBZ73516.1"/>
    </source>
</evidence>
<keyword evidence="6" id="KW-0812">Transmembrane</keyword>
<dbReference type="InterPro" id="IPR036188">
    <property type="entry name" value="FAD/NAD-bd_sf"/>
</dbReference>
<dbReference type="EMBL" id="LUGG01000006">
    <property type="protein sequence ID" value="OBZ73516.1"/>
    <property type="molecule type" value="Genomic_DNA"/>
</dbReference>
<keyword evidence="2" id="KW-0285">Flavoprotein</keyword>
<keyword evidence="5" id="KW-0503">Monooxygenase</keyword>
<protein>
    <submittedName>
        <fullName evidence="8">3-hydroxybenzoate 6-hydroxylase 1</fullName>
    </submittedName>
</protein>
<dbReference type="PANTHER" id="PTHR13789">
    <property type="entry name" value="MONOOXYGENASE"/>
    <property type="match status" value="1"/>
</dbReference>
<comment type="caution">
    <text evidence="8">The sequence shown here is derived from an EMBL/GenBank/DDBJ whole genome shotgun (WGS) entry which is preliminary data.</text>
</comment>
<reference evidence="8 9" key="1">
    <citation type="submission" date="2016-03" db="EMBL/GenBank/DDBJ databases">
        <title>Whole genome sequencing of Grifola frondosa 9006-11.</title>
        <authorList>
            <person name="Min B."/>
            <person name="Park H."/>
            <person name="Kim J.-G."/>
            <person name="Cho H."/>
            <person name="Oh Y.-L."/>
            <person name="Kong W.-S."/>
            <person name="Choi I.-G."/>
        </authorList>
    </citation>
    <scope>NUCLEOTIDE SEQUENCE [LARGE SCALE GENOMIC DNA]</scope>
    <source>
        <strain evidence="8 9">9006-11</strain>
    </source>
</reference>
<dbReference type="SUPFAM" id="SSF51905">
    <property type="entry name" value="FAD/NAD(P)-binding domain"/>
    <property type="match status" value="1"/>
</dbReference>
<dbReference type="InterPro" id="IPR050493">
    <property type="entry name" value="FAD-dep_Monooxygenase_BioMet"/>
</dbReference>
<evidence type="ECO:0000259" key="7">
    <source>
        <dbReference type="Pfam" id="PF01494"/>
    </source>
</evidence>
<dbReference type="STRING" id="5627.A0A1C7MAY8"/>
<evidence type="ECO:0000256" key="4">
    <source>
        <dbReference type="ARBA" id="ARBA00023002"/>
    </source>
</evidence>
<organism evidence="8 9">
    <name type="scientific">Grifola frondosa</name>
    <name type="common">Maitake</name>
    <name type="synonym">Polyporus frondosus</name>
    <dbReference type="NCBI Taxonomy" id="5627"/>
    <lineage>
        <taxon>Eukaryota</taxon>
        <taxon>Fungi</taxon>
        <taxon>Dikarya</taxon>
        <taxon>Basidiomycota</taxon>
        <taxon>Agaricomycotina</taxon>
        <taxon>Agaricomycetes</taxon>
        <taxon>Polyporales</taxon>
        <taxon>Grifolaceae</taxon>
        <taxon>Grifola</taxon>
    </lineage>
</organism>
<feature type="domain" description="FAD-binding" evidence="7">
    <location>
        <begin position="13"/>
        <end position="367"/>
    </location>
</feature>
<sequence length="466" mass="51427">MPTVSRTAILQIDFLVVGGGIGGLAVAYVLAAAGHRVRVIEKRGLDVPSGGHRVTPNLSKILRQWIGEEELTRISTRCVGTPWHDLVTGKYVGFLPWKPAVMAETGGEFLLMHHDDIIRVLYKLATEAGARVDLNTTVTAIHQGTNALPNPSATLSTGEVVTADILIGADGAKSKVRELVFDEEEEDAEPGGMTLYTGTVDGADMEKDPELRPLVQSEEWPIFMGAYRSLCGHPVRAKGAFSFHVYSHEGDVQEQGGEESWEEVVPTSSLKLDAFTPRLQRLIKFSPYLLRTRFYKHQQGVEEWMDETCRIVLLGDAAHPSFPGGTHCAGMAVEDAAVLGTLFSHLRTMDQVPSFFGAYQEMRQRRCSSVNLADLANAKLVAMPPGPQADARNENMMRTADDWDEGTLKAQFEDIAEIFGYDAGDAAEEWWVNWGRFSDDIRHDPLQQQQCMAFNFETSTVEIEAS</sequence>
<dbReference type="PRINTS" id="PR00420">
    <property type="entry name" value="RNGMNOXGNASE"/>
</dbReference>
<dbReference type="InterPro" id="IPR002938">
    <property type="entry name" value="FAD-bd"/>
</dbReference>
<keyword evidence="3" id="KW-0274">FAD</keyword>
<dbReference type="GO" id="GO:0071949">
    <property type="term" value="F:FAD binding"/>
    <property type="evidence" value="ECO:0007669"/>
    <property type="project" value="InterPro"/>
</dbReference>
<dbReference type="Gene3D" id="3.50.50.60">
    <property type="entry name" value="FAD/NAD(P)-binding domain"/>
    <property type="match status" value="1"/>
</dbReference>
<keyword evidence="4" id="KW-0560">Oxidoreductase</keyword>
<keyword evidence="6" id="KW-1133">Transmembrane helix</keyword>
<evidence type="ECO:0000256" key="2">
    <source>
        <dbReference type="ARBA" id="ARBA00022630"/>
    </source>
</evidence>
<gene>
    <name evidence="8" type="primary">xlnD_1</name>
    <name evidence="8" type="ORF">A0H81_05945</name>
</gene>
<comment type="similarity">
    <text evidence="1">Belongs to the paxM FAD-dependent monooxygenase family.</text>
</comment>
<evidence type="ECO:0000256" key="5">
    <source>
        <dbReference type="ARBA" id="ARBA00023033"/>
    </source>
</evidence>
<evidence type="ECO:0000256" key="6">
    <source>
        <dbReference type="SAM" id="Phobius"/>
    </source>
</evidence>
<evidence type="ECO:0000313" key="9">
    <source>
        <dbReference type="Proteomes" id="UP000092993"/>
    </source>
</evidence>
<keyword evidence="9" id="KW-1185">Reference proteome</keyword>
<keyword evidence="6" id="KW-0472">Membrane</keyword>
<name>A0A1C7MAY8_GRIFR</name>